<geneLocation type="plasmid" evidence="3 4">
    <name>pAMEDUM8_300</name>
</geneLocation>
<keyword evidence="3" id="KW-0614">Plasmid</keyword>
<feature type="coiled-coil region" evidence="1">
    <location>
        <begin position="176"/>
        <end position="206"/>
    </location>
</feature>
<organism evidence="3 4">
    <name type="scientific">Alteromonas mediterranea</name>
    <dbReference type="NCBI Taxonomy" id="314275"/>
    <lineage>
        <taxon>Bacteria</taxon>
        <taxon>Pseudomonadati</taxon>
        <taxon>Pseudomonadota</taxon>
        <taxon>Gammaproteobacteria</taxon>
        <taxon>Alteromonadales</taxon>
        <taxon>Alteromonadaceae</taxon>
        <taxon>Alteromonas/Salinimonas group</taxon>
        <taxon>Alteromonas</taxon>
    </lineage>
</organism>
<dbReference type="Proteomes" id="UP000061468">
    <property type="component" value="Plasmid pAMEDUM8_300"/>
</dbReference>
<protein>
    <submittedName>
        <fullName evidence="3">Uncharacterized protein</fullName>
    </submittedName>
</protein>
<gene>
    <name evidence="3" type="ORF">AV942_20465</name>
</gene>
<sequence>MRIKNYLWIAGTYQSGKPETFERVFRVTEYGSNRKVQCSVKLIMEHGLPVQDGSVDKWSLAVSTSGHELCLPTDTIFNQKGLGIGTFLRDRVVEQAKVQFKGMPIKSAWLSPQDANEENFKRREKFYTSGGFDVSYSDKATGDGNVLASSIDKLKVSKPVSEYYILEDKDLLGLFIDRHNQHKTELNEANRELKETSKQRDKHLKNARRAYWVLIVCAIIMFTLFNK</sequence>
<evidence type="ECO:0000313" key="4">
    <source>
        <dbReference type="Proteomes" id="UP000061468"/>
    </source>
</evidence>
<proteinExistence type="predicted"/>
<evidence type="ECO:0000313" key="3">
    <source>
        <dbReference type="EMBL" id="AMJ80760.1"/>
    </source>
</evidence>
<keyword evidence="1" id="KW-0175">Coiled coil</keyword>
<reference evidence="3 4" key="1">
    <citation type="submission" date="2015-12" db="EMBL/GenBank/DDBJ databases">
        <title>Intraspecies pangenome expansion in the marine bacterium Alteromonas.</title>
        <authorList>
            <person name="Lopez-Perez M."/>
            <person name="Rodriguez-Valera F."/>
        </authorList>
    </citation>
    <scope>NUCLEOTIDE SEQUENCE [LARGE SCALE GENOMIC DNA]</scope>
    <source>
        <strain evidence="3 4">UM8</strain>
        <plasmid evidence="3 4">pAMEDUM8_300</plasmid>
    </source>
</reference>
<evidence type="ECO:0000256" key="1">
    <source>
        <dbReference type="SAM" id="Coils"/>
    </source>
</evidence>
<keyword evidence="2" id="KW-0472">Membrane</keyword>
<dbReference type="RefSeq" id="WP_015068576.1">
    <property type="nucleotide sequence ID" value="NZ_CAKMLI010000007.1"/>
</dbReference>
<dbReference type="EMBL" id="CP013929">
    <property type="protein sequence ID" value="AMJ80760.1"/>
    <property type="molecule type" value="Genomic_DNA"/>
</dbReference>
<keyword evidence="2" id="KW-1133">Transmembrane helix</keyword>
<feature type="transmembrane region" description="Helical" evidence="2">
    <location>
        <begin position="210"/>
        <end position="226"/>
    </location>
</feature>
<accession>A0AAC8XNS0</accession>
<keyword evidence="2" id="KW-0812">Transmembrane</keyword>
<name>A0AAC8XNS0_9ALTE</name>
<dbReference type="AlphaFoldDB" id="A0AAC8XNS0"/>
<evidence type="ECO:0000256" key="2">
    <source>
        <dbReference type="SAM" id="Phobius"/>
    </source>
</evidence>